<dbReference type="PROSITE" id="PS00617">
    <property type="entry name" value="RECF_1"/>
    <property type="match status" value="1"/>
</dbReference>
<feature type="domain" description="RecF/RecN/SMC N-terminal" evidence="15">
    <location>
        <begin position="2"/>
        <end position="361"/>
    </location>
</feature>
<dbReference type="GO" id="GO:0005737">
    <property type="term" value="C:cytoplasm"/>
    <property type="evidence" value="ECO:0007669"/>
    <property type="project" value="UniProtKB-SubCell"/>
</dbReference>
<dbReference type="InterPro" id="IPR027417">
    <property type="entry name" value="P-loop_NTPase"/>
</dbReference>
<accession>A0A2N6T685</accession>
<dbReference type="EMBL" id="PNHG01000004">
    <property type="protein sequence ID" value="PMC64802.1"/>
    <property type="molecule type" value="Genomic_DNA"/>
</dbReference>
<keyword evidence="17" id="KW-1185">Reference proteome</keyword>
<evidence type="ECO:0000256" key="13">
    <source>
        <dbReference type="HAMAP-Rule" id="MF_00365"/>
    </source>
</evidence>
<dbReference type="SUPFAM" id="SSF52540">
    <property type="entry name" value="P-loop containing nucleoside triphosphate hydrolases"/>
    <property type="match status" value="1"/>
</dbReference>
<comment type="subcellular location">
    <subcellularLocation>
        <location evidence="1 13 14">Cytoplasm</location>
    </subcellularLocation>
</comment>
<evidence type="ECO:0000256" key="8">
    <source>
        <dbReference type="ARBA" id="ARBA00022840"/>
    </source>
</evidence>
<protein>
    <recommendedName>
        <fullName evidence="3 13">DNA replication and repair protein RecF</fullName>
    </recommendedName>
</protein>
<evidence type="ECO:0000313" key="16">
    <source>
        <dbReference type="EMBL" id="PMC64802.1"/>
    </source>
</evidence>
<dbReference type="GO" id="GO:0006260">
    <property type="term" value="P:DNA replication"/>
    <property type="evidence" value="ECO:0007669"/>
    <property type="project" value="UniProtKB-UniRule"/>
</dbReference>
<dbReference type="AlphaFoldDB" id="A0A2N6T685"/>
<evidence type="ECO:0000256" key="11">
    <source>
        <dbReference type="ARBA" id="ARBA00023236"/>
    </source>
</evidence>
<evidence type="ECO:0000256" key="9">
    <source>
        <dbReference type="ARBA" id="ARBA00023125"/>
    </source>
</evidence>
<evidence type="ECO:0000256" key="1">
    <source>
        <dbReference type="ARBA" id="ARBA00004496"/>
    </source>
</evidence>
<keyword evidence="11 13" id="KW-0742">SOS response</keyword>
<dbReference type="GO" id="GO:0003697">
    <property type="term" value="F:single-stranded DNA binding"/>
    <property type="evidence" value="ECO:0007669"/>
    <property type="project" value="UniProtKB-UniRule"/>
</dbReference>
<dbReference type="GO" id="GO:0000731">
    <property type="term" value="P:DNA synthesis involved in DNA repair"/>
    <property type="evidence" value="ECO:0007669"/>
    <property type="project" value="TreeGrafter"/>
</dbReference>
<dbReference type="CDD" id="cd03242">
    <property type="entry name" value="ABC_RecF"/>
    <property type="match status" value="1"/>
</dbReference>
<dbReference type="Pfam" id="PF02463">
    <property type="entry name" value="SMC_N"/>
    <property type="match status" value="1"/>
</dbReference>
<evidence type="ECO:0000256" key="10">
    <source>
        <dbReference type="ARBA" id="ARBA00023204"/>
    </source>
</evidence>
<keyword evidence="8 13" id="KW-0067">ATP-binding</keyword>
<evidence type="ECO:0000256" key="2">
    <source>
        <dbReference type="ARBA" id="ARBA00008016"/>
    </source>
</evidence>
<evidence type="ECO:0000256" key="12">
    <source>
        <dbReference type="ARBA" id="ARBA00025401"/>
    </source>
</evidence>
<keyword evidence="4 13" id="KW-0963">Cytoplasm</keyword>
<evidence type="ECO:0000259" key="15">
    <source>
        <dbReference type="Pfam" id="PF02463"/>
    </source>
</evidence>
<evidence type="ECO:0000256" key="7">
    <source>
        <dbReference type="ARBA" id="ARBA00022763"/>
    </source>
</evidence>
<reference evidence="16 17" key="1">
    <citation type="submission" date="2017-09" db="EMBL/GenBank/DDBJ databases">
        <title>Bacterial strain isolated from the female urinary microbiota.</title>
        <authorList>
            <person name="Thomas-White K."/>
            <person name="Kumar N."/>
            <person name="Forster S."/>
            <person name="Putonti C."/>
            <person name="Lawley T."/>
            <person name="Wolfe A.J."/>
        </authorList>
    </citation>
    <scope>NUCLEOTIDE SEQUENCE [LARGE SCALE GENOMIC DNA]</scope>
    <source>
        <strain evidence="16 17">UMB0792</strain>
    </source>
</reference>
<dbReference type="PANTHER" id="PTHR32182">
    <property type="entry name" value="DNA REPLICATION AND REPAIR PROTEIN RECF"/>
    <property type="match status" value="1"/>
</dbReference>
<proteinExistence type="inferred from homology"/>
<comment type="function">
    <text evidence="12 13 14">The RecF protein is involved in DNA metabolism; it is required for DNA replication and normal SOS inducibility. RecF binds preferentially to single-stranded, linear DNA. It also seems to bind ATP.</text>
</comment>
<dbReference type="InterPro" id="IPR003395">
    <property type="entry name" value="RecF/RecN/SMC_N"/>
</dbReference>
<dbReference type="HAMAP" id="MF_00365">
    <property type="entry name" value="RecF"/>
    <property type="match status" value="1"/>
</dbReference>
<dbReference type="RefSeq" id="WP_102723618.1">
    <property type="nucleotide sequence ID" value="NZ_PNHG01000004.1"/>
</dbReference>
<organism evidence="16 17">
    <name type="scientific">Corynebacterium tuscaniense</name>
    <dbReference type="NCBI Taxonomy" id="302449"/>
    <lineage>
        <taxon>Bacteria</taxon>
        <taxon>Bacillati</taxon>
        <taxon>Actinomycetota</taxon>
        <taxon>Actinomycetes</taxon>
        <taxon>Mycobacteriales</taxon>
        <taxon>Corynebacteriaceae</taxon>
        <taxon>Corynebacterium</taxon>
    </lineage>
</organism>
<dbReference type="InterPro" id="IPR042174">
    <property type="entry name" value="RecF_2"/>
</dbReference>
<gene>
    <name evidence="13" type="primary">recF</name>
    <name evidence="16" type="ORF">CJ203_03865</name>
</gene>
<evidence type="ECO:0000256" key="4">
    <source>
        <dbReference type="ARBA" id="ARBA00022490"/>
    </source>
</evidence>
<feature type="binding site" evidence="13">
    <location>
        <begin position="30"/>
        <end position="37"/>
    </location>
    <ligand>
        <name>ATP</name>
        <dbReference type="ChEBI" id="CHEBI:30616"/>
    </ligand>
</feature>
<dbReference type="GO" id="GO:0009432">
    <property type="term" value="P:SOS response"/>
    <property type="evidence" value="ECO:0007669"/>
    <property type="project" value="UniProtKB-UniRule"/>
</dbReference>
<evidence type="ECO:0000313" key="17">
    <source>
        <dbReference type="Proteomes" id="UP000235836"/>
    </source>
</evidence>
<dbReference type="Proteomes" id="UP000235836">
    <property type="component" value="Unassembled WGS sequence"/>
</dbReference>
<dbReference type="Gene3D" id="1.20.1050.90">
    <property type="entry name" value="RecF/RecN/SMC, N-terminal domain"/>
    <property type="match status" value="1"/>
</dbReference>
<comment type="similarity">
    <text evidence="2 13 14">Belongs to the RecF family.</text>
</comment>
<keyword evidence="10 13" id="KW-0234">DNA repair</keyword>
<keyword evidence="7 13" id="KW-0227">DNA damage</keyword>
<sequence>MYLRELDLRDFRSWPELSLSLEPGVTVFSGRNGHGKTNIVESVIYSATLASHRVSSDVPLVRAGAANARISATTVNEGRELTTHLLISPREANQAQINRTRLKSPREILGVLRTVVFAPEDLALVAGEPAERRRFLDGLAAIRAPRFGGAKADYDKVLRQRNALLRNSNMALRRGYSDDSGASALSTLDAWDLQLARLGAQVVAGRMKLTNELAPQVHAAYASVAPESRAASISYSSTLDRAVKELAGEEAITAEILEAAFLTELSRRRRDEIDRGTTLVGPHRDDLVLMLGDQPAKGYASHGETWSFALSLHLAEYALLSAEGSAPVLILDDVFAELDAKRRQRLVAVAEEAEQVLITAAVGDDLPENLDDHVSARYSVEMVDGISRIAEATAKEADQ</sequence>
<keyword evidence="9 13" id="KW-0238">DNA-binding</keyword>
<evidence type="ECO:0000256" key="6">
    <source>
        <dbReference type="ARBA" id="ARBA00022741"/>
    </source>
</evidence>
<evidence type="ECO:0000256" key="14">
    <source>
        <dbReference type="RuleBase" id="RU000578"/>
    </source>
</evidence>
<name>A0A2N6T685_9CORY</name>
<dbReference type="PANTHER" id="PTHR32182:SF0">
    <property type="entry name" value="DNA REPLICATION AND REPAIR PROTEIN RECF"/>
    <property type="match status" value="1"/>
</dbReference>
<dbReference type="InterPro" id="IPR018078">
    <property type="entry name" value="DNA-binding_RecF_CS"/>
</dbReference>
<comment type="caution">
    <text evidence="16">The sequence shown here is derived from an EMBL/GenBank/DDBJ whole genome shotgun (WGS) entry which is preliminary data.</text>
</comment>
<dbReference type="InterPro" id="IPR001238">
    <property type="entry name" value="DNA-binding_RecF"/>
</dbReference>
<evidence type="ECO:0000256" key="5">
    <source>
        <dbReference type="ARBA" id="ARBA00022705"/>
    </source>
</evidence>
<dbReference type="GO" id="GO:0005524">
    <property type="term" value="F:ATP binding"/>
    <property type="evidence" value="ECO:0007669"/>
    <property type="project" value="UniProtKB-UniRule"/>
</dbReference>
<keyword evidence="6 13" id="KW-0547">Nucleotide-binding</keyword>
<dbReference type="Gene3D" id="3.40.50.300">
    <property type="entry name" value="P-loop containing nucleotide triphosphate hydrolases"/>
    <property type="match status" value="1"/>
</dbReference>
<evidence type="ECO:0000256" key="3">
    <source>
        <dbReference type="ARBA" id="ARBA00020170"/>
    </source>
</evidence>
<dbReference type="PROSITE" id="PS00618">
    <property type="entry name" value="RECF_2"/>
    <property type="match status" value="1"/>
</dbReference>
<dbReference type="GO" id="GO:0006302">
    <property type="term" value="P:double-strand break repair"/>
    <property type="evidence" value="ECO:0007669"/>
    <property type="project" value="TreeGrafter"/>
</dbReference>
<keyword evidence="5 13" id="KW-0235">DNA replication</keyword>
<dbReference type="NCBIfam" id="TIGR00611">
    <property type="entry name" value="recf"/>
    <property type="match status" value="1"/>
</dbReference>